<evidence type="ECO:0000259" key="1">
    <source>
        <dbReference type="PROSITE" id="PS50075"/>
    </source>
</evidence>
<dbReference type="RefSeq" id="WP_380663442.1">
    <property type="nucleotide sequence ID" value="NZ_JBHTCJ010000001.1"/>
</dbReference>
<dbReference type="Pfam" id="PF00550">
    <property type="entry name" value="PP-binding"/>
    <property type="match status" value="1"/>
</dbReference>
<sequence>MTAKLTPEDVRSQVAEMLYEDPAELADDEELVDWGLDSVRVMTLVERWRKLGIEITFADLAERPTLADWWQVLEPKL</sequence>
<evidence type="ECO:0000313" key="2">
    <source>
        <dbReference type="EMBL" id="MFC7340113.1"/>
    </source>
</evidence>
<dbReference type="SUPFAM" id="SSF47336">
    <property type="entry name" value="ACP-like"/>
    <property type="match status" value="1"/>
</dbReference>
<dbReference type="PROSITE" id="PS50075">
    <property type="entry name" value="CARRIER"/>
    <property type="match status" value="1"/>
</dbReference>
<feature type="domain" description="Carrier" evidence="1">
    <location>
        <begin position="1"/>
        <end position="77"/>
    </location>
</feature>
<dbReference type="InterPro" id="IPR009081">
    <property type="entry name" value="PP-bd_ACP"/>
</dbReference>
<comment type="caution">
    <text evidence="2">The sequence shown here is derived from an EMBL/GenBank/DDBJ whole genome shotgun (WGS) entry which is preliminary data.</text>
</comment>
<accession>A0ABW2LCC3</accession>
<name>A0ABW2LCC3_9PSEU</name>
<organism evidence="2 3">
    <name type="scientific">Saccharopolyspora griseoalba</name>
    <dbReference type="NCBI Taxonomy" id="1431848"/>
    <lineage>
        <taxon>Bacteria</taxon>
        <taxon>Bacillati</taxon>
        <taxon>Actinomycetota</taxon>
        <taxon>Actinomycetes</taxon>
        <taxon>Pseudonocardiales</taxon>
        <taxon>Pseudonocardiaceae</taxon>
        <taxon>Saccharopolyspora</taxon>
    </lineage>
</organism>
<gene>
    <name evidence="2" type="ORF">ACFQRI_01720</name>
</gene>
<dbReference type="Proteomes" id="UP001596504">
    <property type="component" value="Unassembled WGS sequence"/>
</dbReference>
<dbReference type="InterPro" id="IPR036736">
    <property type="entry name" value="ACP-like_sf"/>
</dbReference>
<evidence type="ECO:0000313" key="3">
    <source>
        <dbReference type="Proteomes" id="UP001596504"/>
    </source>
</evidence>
<proteinExistence type="predicted"/>
<protein>
    <submittedName>
        <fullName evidence="2">Phosphopantetheine-binding protein</fullName>
    </submittedName>
</protein>
<reference evidence="3" key="1">
    <citation type="journal article" date="2019" name="Int. J. Syst. Evol. Microbiol.">
        <title>The Global Catalogue of Microorganisms (GCM) 10K type strain sequencing project: providing services to taxonomists for standard genome sequencing and annotation.</title>
        <authorList>
            <consortium name="The Broad Institute Genomics Platform"/>
            <consortium name="The Broad Institute Genome Sequencing Center for Infectious Disease"/>
            <person name="Wu L."/>
            <person name="Ma J."/>
        </authorList>
    </citation>
    <scope>NUCLEOTIDE SEQUENCE [LARGE SCALE GENOMIC DNA]</scope>
    <source>
        <strain evidence="3">WLHS5</strain>
    </source>
</reference>
<dbReference type="Gene3D" id="1.10.1200.10">
    <property type="entry name" value="ACP-like"/>
    <property type="match status" value="1"/>
</dbReference>
<keyword evidence="3" id="KW-1185">Reference proteome</keyword>
<dbReference type="EMBL" id="JBHTCJ010000001">
    <property type="protein sequence ID" value="MFC7340113.1"/>
    <property type="molecule type" value="Genomic_DNA"/>
</dbReference>